<reference evidence="1 2" key="1">
    <citation type="submission" date="2016-02" db="EMBL/GenBank/DDBJ databases">
        <title>Band-tailed pigeon sequencing and assembly.</title>
        <authorList>
            <person name="Soares A.E."/>
            <person name="Novak B.J."/>
            <person name="Rice E.S."/>
            <person name="O'Connell B."/>
            <person name="Chang D."/>
            <person name="Weber S."/>
            <person name="Shapiro B."/>
        </authorList>
    </citation>
    <scope>NUCLEOTIDE SEQUENCE [LARGE SCALE GENOMIC DNA]</scope>
    <source>
        <strain evidence="1">BTP2013</strain>
        <tissue evidence="1">Blood</tissue>
    </source>
</reference>
<protein>
    <submittedName>
        <fullName evidence="1">Uncharacterized protein</fullName>
    </submittedName>
</protein>
<comment type="caution">
    <text evidence="1">The sequence shown here is derived from an EMBL/GenBank/DDBJ whole genome shotgun (WGS) entry which is preliminary data.</text>
</comment>
<dbReference type="AlphaFoldDB" id="A0A1V4J9U1"/>
<proteinExistence type="predicted"/>
<evidence type="ECO:0000313" key="1">
    <source>
        <dbReference type="EMBL" id="OPJ68966.1"/>
    </source>
</evidence>
<sequence length="97" mass="10865">MRSLSNQRLKFEGYLQKLPSRPIRRNVSKCKGSWISQISRSSLIYMQAVSPSHLFFSFVNKRGGQAAADLQDSFIPESDPSAPERSCDIGVCAEDKL</sequence>
<dbReference type="EMBL" id="LSYS01008398">
    <property type="protein sequence ID" value="OPJ68966.1"/>
    <property type="molecule type" value="Genomic_DNA"/>
</dbReference>
<dbReference type="Proteomes" id="UP000190648">
    <property type="component" value="Unassembled WGS sequence"/>
</dbReference>
<evidence type="ECO:0000313" key="2">
    <source>
        <dbReference type="Proteomes" id="UP000190648"/>
    </source>
</evidence>
<accession>A0A1V4J9U1</accession>
<name>A0A1V4J9U1_PATFA</name>
<gene>
    <name evidence="1" type="ORF">AV530_013012</name>
</gene>
<organism evidence="1 2">
    <name type="scientific">Patagioenas fasciata monilis</name>
    <dbReference type="NCBI Taxonomy" id="372326"/>
    <lineage>
        <taxon>Eukaryota</taxon>
        <taxon>Metazoa</taxon>
        <taxon>Chordata</taxon>
        <taxon>Craniata</taxon>
        <taxon>Vertebrata</taxon>
        <taxon>Euteleostomi</taxon>
        <taxon>Archelosauria</taxon>
        <taxon>Archosauria</taxon>
        <taxon>Dinosauria</taxon>
        <taxon>Saurischia</taxon>
        <taxon>Theropoda</taxon>
        <taxon>Coelurosauria</taxon>
        <taxon>Aves</taxon>
        <taxon>Neognathae</taxon>
        <taxon>Neoaves</taxon>
        <taxon>Columbimorphae</taxon>
        <taxon>Columbiformes</taxon>
        <taxon>Columbidae</taxon>
        <taxon>Patagioenas</taxon>
    </lineage>
</organism>
<keyword evidence="2" id="KW-1185">Reference proteome</keyword>